<dbReference type="PROSITE" id="PS00198">
    <property type="entry name" value="4FE4S_FER_1"/>
    <property type="match status" value="1"/>
</dbReference>
<dbReference type="InterPro" id="IPR017896">
    <property type="entry name" value="4Fe4S_Fe-S-bd"/>
</dbReference>
<dbReference type="RefSeq" id="WP_126307855.1">
    <property type="nucleotide sequence ID" value="NZ_AP018449.1"/>
</dbReference>
<dbReference type="AlphaFoldDB" id="A0A348AII2"/>
<dbReference type="SUPFAM" id="SSF46548">
    <property type="entry name" value="alpha-helical ferredoxin"/>
    <property type="match status" value="1"/>
</dbReference>
<evidence type="ECO:0000313" key="6">
    <source>
        <dbReference type="EMBL" id="BBB90880.1"/>
    </source>
</evidence>
<evidence type="ECO:0000256" key="1">
    <source>
        <dbReference type="ARBA" id="ARBA00022485"/>
    </source>
</evidence>
<dbReference type="KEGG" id="mana:MAMMFC1_01547"/>
<gene>
    <name evidence="6" type="primary">queG_4</name>
    <name evidence="6" type="ORF">MAMMFC1_01547</name>
</gene>
<keyword evidence="4" id="KW-0411">Iron-sulfur</keyword>
<dbReference type="InterPro" id="IPR017900">
    <property type="entry name" value="4Fe4S_Fe_S_CS"/>
</dbReference>
<keyword evidence="3" id="KW-0408">Iron</keyword>
<dbReference type="GO" id="GO:0052693">
    <property type="term" value="F:epoxyqueuosine reductase activity"/>
    <property type="evidence" value="ECO:0007669"/>
    <property type="project" value="TreeGrafter"/>
</dbReference>
<evidence type="ECO:0000256" key="2">
    <source>
        <dbReference type="ARBA" id="ARBA00022723"/>
    </source>
</evidence>
<evidence type="ECO:0000313" key="7">
    <source>
        <dbReference type="Proteomes" id="UP000276437"/>
    </source>
</evidence>
<sequence length="303" mass="34560">MKSLRTALFAELENNGCQARIVPIHHLQNLRREMAELLQSGLVNNKLWGYLNGFQYDYSPVLSNPQSIIVAAVPQPITKLHIMWRGTKQTILVPPTYVYTTADNLVLNIMERELKKENFSLVRAKLPLKLLAVRSGLSYYGRNNISYIRGMGSFYRLIALVTDMPVSSGTWQNVQRMPECEDCQVCLNSCPARCIDLNRNIIHAEKCLTYINESPGPFPLWVDSNWHNSLVGCIKCQLACPQNKHVSQTNEFADILSERELDLILSASDYDGLPETTRYTLQKLNLTDYELTIIQRNLRALLL</sequence>
<proteinExistence type="predicted"/>
<dbReference type="Proteomes" id="UP000276437">
    <property type="component" value="Chromosome"/>
</dbReference>
<dbReference type="OrthoDB" id="9784571at2"/>
<dbReference type="GO" id="GO:0046872">
    <property type="term" value="F:metal ion binding"/>
    <property type="evidence" value="ECO:0007669"/>
    <property type="project" value="UniProtKB-KW"/>
</dbReference>
<dbReference type="InterPro" id="IPR004453">
    <property type="entry name" value="QueG"/>
</dbReference>
<organism evidence="6 7">
    <name type="scientific">Methylomusa anaerophila</name>
    <dbReference type="NCBI Taxonomy" id="1930071"/>
    <lineage>
        <taxon>Bacteria</taxon>
        <taxon>Bacillati</taxon>
        <taxon>Bacillota</taxon>
        <taxon>Negativicutes</taxon>
        <taxon>Selenomonadales</taxon>
        <taxon>Sporomusaceae</taxon>
        <taxon>Methylomusa</taxon>
    </lineage>
</organism>
<dbReference type="Pfam" id="PF13484">
    <property type="entry name" value="Fer4_16"/>
    <property type="match status" value="1"/>
</dbReference>
<name>A0A348AII2_9FIRM</name>
<feature type="domain" description="4Fe-4S ferredoxin-type" evidence="5">
    <location>
        <begin position="172"/>
        <end position="200"/>
    </location>
</feature>
<reference evidence="6 7" key="1">
    <citation type="journal article" date="2018" name="Int. J. Syst. Evol. Microbiol.">
        <title>Methylomusa anaerophila gen. nov., sp. nov., an anaerobic methanol-utilizing bacterium isolated from a microbial fuel cell.</title>
        <authorList>
            <person name="Amano N."/>
            <person name="Yamamuro A."/>
            <person name="Miyahara M."/>
            <person name="Kouzuma A."/>
            <person name="Abe T."/>
            <person name="Watanabe K."/>
        </authorList>
    </citation>
    <scope>NUCLEOTIDE SEQUENCE [LARGE SCALE GENOMIC DNA]</scope>
    <source>
        <strain evidence="6 7">MMFC1</strain>
    </source>
</reference>
<keyword evidence="6" id="KW-0560">Oxidoreductase</keyword>
<keyword evidence="2" id="KW-0479">Metal-binding</keyword>
<dbReference type="EMBL" id="AP018449">
    <property type="protein sequence ID" value="BBB90880.1"/>
    <property type="molecule type" value="Genomic_DNA"/>
</dbReference>
<dbReference type="EC" id="1.1.-.-" evidence="6"/>
<accession>A0A348AII2</accession>
<evidence type="ECO:0000259" key="5">
    <source>
        <dbReference type="PROSITE" id="PS51379"/>
    </source>
</evidence>
<dbReference type="PANTHER" id="PTHR30002:SF4">
    <property type="entry name" value="EPOXYQUEUOSINE REDUCTASE"/>
    <property type="match status" value="1"/>
</dbReference>
<dbReference type="PANTHER" id="PTHR30002">
    <property type="entry name" value="EPOXYQUEUOSINE REDUCTASE"/>
    <property type="match status" value="1"/>
</dbReference>
<evidence type="ECO:0000256" key="4">
    <source>
        <dbReference type="ARBA" id="ARBA00023014"/>
    </source>
</evidence>
<dbReference type="PROSITE" id="PS51379">
    <property type="entry name" value="4FE4S_FER_2"/>
    <property type="match status" value="1"/>
</dbReference>
<evidence type="ECO:0000256" key="3">
    <source>
        <dbReference type="ARBA" id="ARBA00023004"/>
    </source>
</evidence>
<dbReference type="GO" id="GO:0008616">
    <property type="term" value="P:tRNA queuosine(34) biosynthetic process"/>
    <property type="evidence" value="ECO:0007669"/>
    <property type="project" value="InterPro"/>
</dbReference>
<keyword evidence="1" id="KW-0004">4Fe-4S</keyword>
<protein>
    <submittedName>
        <fullName evidence="6">Epoxyqueuosine reductase</fullName>
        <ecNumber evidence="6">1.1.-.-</ecNumber>
    </submittedName>
</protein>
<keyword evidence="7" id="KW-1185">Reference proteome</keyword>
<dbReference type="GO" id="GO:0051539">
    <property type="term" value="F:4 iron, 4 sulfur cluster binding"/>
    <property type="evidence" value="ECO:0007669"/>
    <property type="project" value="UniProtKB-KW"/>
</dbReference>